<keyword evidence="10" id="KW-0833">Ubl conjugation pathway</keyword>
<dbReference type="SUPFAM" id="SSF48403">
    <property type="entry name" value="Ankyrin repeat"/>
    <property type="match status" value="1"/>
</dbReference>
<evidence type="ECO:0000256" key="3">
    <source>
        <dbReference type="ARBA" id="ARBA00005949"/>
    </source>
</evidence>
<proteinExistence type="inferred from homology"/>
<dbReference type="SMART" id="SM00248">
    <property type="entry name" value="ANK"/>
    <property type="match status" value="2"/>
</dbReference>
<evidence type="ECO:0000256" key="7">
    <source>
        <dbReference type="ARBA" id="ARBA00022656"/>
    </source>
</evidence>
<keyword evidence="12" id="KW-0040">ANK repeat</keyword>
<name>A0AAV4WD90_CAEEX</name>
<keyword evidence="5" id="KW-0964">Secreted</keyword>
<reference evidence="14 15" key="1">
    <citation type="submission" date="2021-06" db="EMBL/GenBank/DDBJ databases">
        <title>Caerostris extrusa draft genome.</title>
        <authorList>
            <person name="Kono N."/>
            <person name="Arakawa K."/>
        </authorList>
    </citation>
    <scope>NUCLEOTIDE SEQUENCE [LARGE SCALE GENOMIC DNA]</scope>
</reference>
<evidence type="ECO:0000256" key="1">
    <source>
        <dbReference type="ARBA" id="ARBA00004175"/>
    </source>
</evidence>
<keyword evidence="6" id="KW-1052">Target cell membrane</keyword>
<dbReference type="InterPro" id="IPR036770">
    <property type="entry name" value="Ankyrin_rpt-contain_sf"/>
</dbReference>
<evidence type="ECO:0000256" key="4">
    <source>
        <dbReference type="ARBA" id="ARBA00022483"/>
    </source>
</evidence>
<keyword evidence="15" id="KW-1185">Reference proteome</keyword>
<evidence type="ECO:0000256" key="6">
    <source>
        <dbReference type="ARBA" id="ARBA00022537"/>
    </source>
</evidence>
<keyword evidence="13" id="KW-1053">Target membrane</keyword>
<dbReference type="Pfam" id="PF12796">
    <property type="entry name" value="Ank_2"/>
    <property type="match status" value="1"/>
</dbReference>
<keyword evidence="9" id="KW-0677">Repeat</keyword>
<evidence type="ECO:0000313" key="15">
    <source>
        <dbReference type="Proteomes" id="UP001054945"/>
    </source>
</evidence>
<accession>A0AAV4WD90</accession>
<dbReference type="AlphaFoldDB" id="A0AAV4WD90"/>
<keyword evidence="8" id="KW-0528">Neurotoxin</keyword>
<protein>
    <submittedName>
        <fullName evidence="14">Uncharacterized protein</fullName>
    </submittedName>
</protein>
<dbReference type="GO" id="GO:0044231">
    <property type="term" value="C:host cell presynaptic membrane"/>
    <property type="evidence" value="ECO:0007669"/>
    <property type="project" value="UniProtKB-KW"/>
</dbReference>
<dbReference type="PANTHER" id="PTHR24136">
    <property type="entry name" value="SOWAH (DROSOPHILA) HOMOLOG"/>
    <property type="match status" value="1"/>
</dbReference>
<dbReference type="GO" id="GO:0005576">
    <property type="term" value="C:extracellular region"/>
    <property type="evidence" value="ECO:0007669"/>
    <property type="project" value="UniProtKB-SubCell"/>
</dbReference>
<evidence type="ECO:0000256" key="13">
    <source>
        <dbReference type="ARBA" id="ARBA00023298"/>
    </source>
</evidence>
<sequence>MNAIIHTPRSPNTPLHQACLYDNVECAQMLIKHEAYIDAIIQNKVSPLHDTCYQGSTACAIFLLKMGLMFIPLKMGEHHYMKHVCRTEWNVQQSYYLHMEQI</sequence>
<organism evidence="14 15">
    <name type="scientific">Caerostris extrusa</name>
    <name type="common">Bark spider</name>
    <name type="synonym">Caerostris bankana</name>
    <dbReference type="NCBI Taxonomy" id="172846"/>
    <lineage>
        <taxon>Eukaryota</taxon>
        <taxon>Metazoa</taxon>
        <taxon>Ecdysozoa</taxon>
        <taxon>Arthropoda</taxon>
        <taxon>Chelicerata</taxon>
        <taxon>Arachnida</taxon>
        <taxon>Araneae</taxon>
        <taxon>Araneomorphae</taxon>
        <taxon>Entelegynae</taxon>
        <taxon>Araneoidea</taxon>
        <taxon>Araneidae</taxon>
        <taxon>Caerostris</taxon>
    </lineage>
</organism>
<keyword evidence="13" id="KW-0472">Membrane</keyword>
<dbReference type="GO" id="GO:0006887">
    <property type="term" value="P:exocytosis"/>
    <property type="evidence" value="ECO:0007669"/>
    <property type="project" value="UniProtKB-KW"/>
</dbReference>
<keyword evidence="11" id="KW-0638">Presynaptic neurotoxin</keyword>
<dbReference type="GO" id="GO:0045732">
    <property type="term" value="P:positive regulation of protein catabolic process"/>
    <property type="evidence" value="ECO:0007669"/>
    <property type="project" value="TreeGrafter"/>
</dbReference>
<dbReference type="Proteomes" id="UP001054945">
    <property type="component" value="Unassembled WGS sequence"/>
</dbReference>
<evidence type="ECO:0000256" key="12">
    <source>
        <dbReference type="ARBA" id="ARBA00023043"/>
    </source>
</evidence>
<dbReference type="GO" id="GO:0044218">
    <property type="term" value="C:other organism cell membrane"/>
    <property type="evidence" value="ECO:0007669"/>
    <property type="project" value="UniProtKB-KW"/>
</dbReference>
<dbReference type="Gene3D" id="1.25.40.20">
    <property type="entry name" value="Ankyrin repeat-containing domain"/>
    <property type="match status" value="1"/>
</dbReference>
<evidence type="ECO:0000256" key="2">
    <source>
        <dbReference type="ARBA" id="ARBA00004613"/>
    </source>
</evidence>
<gene>
    <name evidence="14" type="ORF">CEXT_547381</name>
</gene>
<dbReference type="EMBL" id="BPLR01016056">
    <property type="protein sequence ID" value="GIY80826.1"/>
    <property type="molecule type" value="Genomic_DNA"/>
</dbReference>
<evidence type="ECO:0000256" key="8">
    <source>
        <dbReference type="ARBA" id="ARBA00022699"/>
    </source>
</evidence>
<evidence type="ECO:0000256" key="5">
    <source>
        <dbReference type="ARBA" id="ARBA00022525"/>
    </source>
</evidence>
<keyword evidence="7" id="KW-0800">Toxin</keyword>
<dbReference type="InterPro" id="IPR051573">
    <property type="entry name" value="Ankyrin-SOCS_box_domain"/>
</dbReference>
<evidence type="ECO:0000256" key="11">
    <source>
        <dbReference type="ARBA" id="ARBA00023028"/>
    </source>
</evidence>
<dbReference type="PANTHER" id="PTHR24136:SF18">
    <property type="entry name" value="ANKYRIN REPEAT AND SOCS BOX PROTEIN 5"/>
    <property type="match status" value="1"/>
</dbReference>
<comment type="subcellular location">
    <subcellularLocation>
        <location evidence="2">Secreted</location>
    </subcellularLocation>
    <subcellularLocation>
        <location evidence="1">Target cell membrane</location>
    </subcellularLocation>
</comment>
<comment type="similarity">
    <text evidence="3">Belongs to the ankyrin SOCS box (ASB) family.</text>
</comment>
<dbReference type="InterPro" id="IPR002110">
    <property type="entry name" value="Ankyrin_rpt"/>
</dbReference>
<keyword evidence="4" id="KW-0268">Exocytosis</keyword>
<dbReference type="GO" id="GO:0016567">
    <property type="term" value="P:protein ubiquitination"/>
    <property type="evidence" value="ECO:0007669"/>
    <property type="project" value="TreeGrafter"/>
</dbReference>
<dbReference type="GO" id="GO:0090729">
    <property type="term" value="F:toxin activity"/>
    <property type="evidence" value="ECO:0007669"/>
    <property type="project" value="UniProtKB-KW"/>
</dbReference>
<evidence type="ECO:0000313" key="14">
    <source>
        <dbReference type="EMBL" id="GIY80826.1"/>
    </source>
</evidence>
<evidence type="ECO:0000256" key="10">
    <source>
        <dbReference type="ARBA" id="ARBA00022786"/>
    </source>
</evidence>
<evidence type="ECO:0000256" key="9">
    <source>
        <dbReference type="ARBA" id="ARBA00022737"/>
    </source>
</evidence>
<comment type="caution">
    <text evidence="14">The sequence shown here is derived from an EMBL/GenBank/DDBJ whole genome shotgun (WGS) entry which is preliminary data.</text>
</comment>